<feature type="transmembrane region" description="Helical" evidence="1">
    <location>
        <begin position="190"/>
        <end position="214"/>
    </location>
</feature>
<evidence type="ECO:0000256" key="1">
    <source>
        <dbReference type="SAM" id="Phobius"/>
    </source>
</evidence>
<feature type="transmembrane region" description="Helical" evidence="1">
    <location>
        <begin position="65"/>
        <end position="85"/>
    </location>
</feature>
<gene>
    <name evidence="2" type="ORF">SCFA_110006</name>
</gene>
<dbReference type="EMBL" id="CAADRN010000013">
    <property type="protein sequence ID" value="VFU11291.1"/>
    <property type="molecule type" value="Genomic_DNA"/>
</dbReference>
<dbReference type="AlphaFoldDB" id="A0A485LV33"/>
<dbReference type="InterPro" id="IPR024529">
    <property type="entry name" value="ECF_trnsprt_substrate-spec"/>
</dbReference>
<evidence type="ECO:0000313" key="2">
    <source>
        <dbReference type="EMBL" id="VFU11291.1"/>
    </source>
</evidence>
<proteinExistence type="predicted"/>
<protein>
    <recommendedName>
        <fullName evidence="3">ECF transporter S component</fullName>
    </recommendedName>
</protein>
<feature type="transmembrane region" description="Helical" evidence="1">
    <location>
        <begin position="91"/>
        <end position="122"/>
    </location>
</feature>
<feature type="transmembrane region" description="Helical" evidence="1">
    <location>
        <begin position="36"/>
        <end position="53"/>
    </location>
</feature>
<name>A0A485LV33_9ZZZZ</name>
<keyword evidence="1" id="KW-0472">Membrane</keyword>
<dbReference type="GO" id="GO:0022857">
    <property type="term" value="F:transmembrane transporter activity"/>
    <property type="evidence" value="ECO:0007669"/>
    <property type="project" value="InterPro"/>
</dbReference>
<feature type="transmembrane region" description="Helical" evidence="1">
    <location>
        <begin position="163"/>
        <end position="184"/>
    </location>
</feature>
<dbReference type="Gene3D" id="1.10.1760.20">
    <property type="match status" value="1"/>
</dbReference>
<dbReference type="Pfam" id="PF12822">
    <property type="entry name" value="ECF_trnsprt"/>
    <property type="match status" value="1"/>
</dbReference>
<accession>A0A485LV33</accession>
<keyword evidence="1" id="KW-0812">Transmembrane</keyword>
<evidence type="ECO:0008006" key="3">
    <source>
        <dbReference type="Google" id="ProtNLM"/>
    </source>
</evidence>
<organism evidence="2">
    <name type="scientific">anaerobic digester metagenome</name>
    <dbReference type="NCBI Taxonomy" id="1263854"/>
    <lineage>
        <taxon>unclassified sequences</taxon>
        <taxon>metagenomes</taxon>
        <taxon>ecological metagenomes</taxon>
    </lineage>
</organism>
<reference evidence="2" key="1">
    <citation type="submission" date="2019-03" db="EMBL/GenBank/DDBJ databases">
        <authorList>
            <person name="Hao L."/>
        </authorList>
    </citation>
    <scope>NUCLEOTIDE SEQUENCE</scope>
</reference>
<keyword evidence="1" id="KW-1133">Transmembrane helix</keyword>
<sequence length="256" mass="28075">MLGYIWKRRFTLFLVSVSGLLAFSVTAGKTSAGQSWGLITALIMGTALILLYLNFEQSSVSSREIAVIAVLGAMAAVGRVSTAALPNIQPATFLIILSGYVFGARAGFMTGSVAALASNFFLGQGPWTPWQMFAWGLAGSSAACLRAFCPGAGRWAMIFFQLFWGYAFGWIMNLWTWTAFIYPLSWQSFLATYAASAWFDTLHAAGNVLFYLFLGPGTEKVFRRVKKRLEVSPLQVGHINIVMPRVIPGHDYLPQK</sequence>